<feature type="binding site" description="axial binding residue" evidence="8">
    <location>
        <position position="163"/>
    </location>
    <ligand>
        <name>heme b</name>
        <dbReference type="ChEBI" id="CHEBI:60344"/>
        <label>bD</label>
    </ligand>
    <ligandPart>
        <name>Fe</name>
        <dbReference type="ChEBI" id="CHEBI:18248"/>
    </ligandPart>
</feature>
<protein>
    <submittedName>
        <fullName evidence="10">Succinate dehydrogenase subunit C</fullName>
    </submittedName>
</protein>
<gene>
    <name evidence="10" type="ORF">SAMN02745218_02149</name>
</gene>
<comment type="subcellular location">
    <subcellularLocation>
        <location evidence="1">Membrane</location>
    </subcellularLocation>
</comment>
<keyword evidence="2 8" id="KW-0349">Heme</keyword>
<proteinExistence type="predicted"/>
<feature type="transmembrane region" description="Helical" evidence="9">
    <location>
        <begin position="185"/>
        <end position="206"/>
    </location>
</feature>
<evidence type="ECO:0000256" key="1">
    <source>
        <dbReference type="ARBA" id="ARBA00004370"/>
    </source>
</evidence>
<keyword evidence="7 9" id="KW-0472">Membrane</keyword>
<keyword evidence="5 9" id="KW-1133">Transmembrane helix</keyword>
<dbReference type="GO" id="GO:0006099">
    <property type="term" value="P:tricarboxylic acid cycle"/>
    <property type="evidence" value="ECO:0007669"/>
    <property type="project" value="InterPro"/>
</dbReference>
<feature type="transmembrane region" description="Helical" evidence="9">
    <location>
        <begin position="107"/>
        <end position="130"/>
    </location>
</feature>
<evidence type="ECO:0000256" key="4">
    <source>
        <dbReference type="ARBA" id="ARBA00022723"/>
    </source>
</evidence>
<dbReference type="OrthoDB" id="5345350at2"/>
<feature type="transmembrane region" description="Helical" evidence="9">
    <location>
        <begin position="20"/>
        <end position="45"/>
    </location>
</feature>
<dbReference type="Pfam" id="PF01127">
    <property type="entry name" value="Sdh_cyt"/>
    <property type="match status" value="1"/>
</dbReference>
<organism evidence="10 11">
    <name type="scientific">Desulfofundulus australicus DSM 11792</name>
    <dbReference type="NCBI Taxonomy" id="1121425"/>
    <lineage>
        <taxon>Bacteria</taxon>
        <taxon>Bacillati</taxon>
        <taxon>Bacillota</taxon>
        <taxon>Clostridia</taxon>
        <taxon>Eubacteriales</taxon>
        <taxon>Peptococcaceae</taxon>
        <taxon>Desulfofundulus</taxon>
    </lineage>
</organism>
<dbReference type="GO" id="GO:0016020">
    <property type="term" value="C:membrane"/>
    <property type="evidence" value="ECO:0007669"/>
    <property type="project" value="UniProtKB-SubCell"/>
</dbReference>
<feature type="transmembrane region" description="Helical" evidence="9">
    <location>
        <begin position="65"/>
        <end position="86"/>
    </location>
</feature>
<evidence type="ECO:0000313" key="11">
    <source>
        <dbReference type="Proteomes" id="UP000184196"/>
    </source>
</evidence>
<dbReference type="GO" id="GO:0046872">
    <property type="term" value="F:metal ion binding"/>
    <property type="evidence" value="ECO:0007669"/>
    <property type="project" value="UniProtKB-KW"/>
</dbReference>
<dbReference type="InterPro" id="IPR034804">
    <property type="entry name" value="SQR/QFR_C/D"/>
</dbReference>
<evidence type="ECO:0000256" key="8">
    <source>
        <dbReference type="PIRSR" id="PIRSR000177-1"/>
    </source>
</evidence>
<dbReference type="Proteomes" id="UP000184196">
    <property type="component" value="Unassembled WGS sequence"/>
</dbReference>
<keyword evidence="3 9" id="KW-0812">Transmembrane</keyword>
<keyword evidence="6 8" id="KW-0408">Iron</keyword>
<keyword evidence="4 8" id="KW-0479">Metal-binding</keyword>
<evidence type="ECO:0000313" key="10">
    <source>
        <dbReference type="EMBL" id="SHF39789.1"/>
    </source>
</evidence>
<feature type="transmembrane region" description="Helical" evidence="9">
    <location>
        <begin position="150"/>
        <end position="173"/>
    </location>
</feature>
<dbReference type="InterPro" id="IPR004224">
    <property type="entry name" value="Fum_red_B_TM"/>
</dbReference>
<evidence type="ECO:0000256" key="3">
    <source>
        <dbReference type="ARBA" id="ARBA00022692"/>
    </source>
</evidence>
<feature type="binding site" description="axial binding residue" evidence="8">
    <location>
        <position position="36"/>
    </location>
    <ligand>
        <name>heme b</name>
        <dbReference type="ChEBI" id="CHEBI:60344"/>
        <label>bD</label>
    </ligand>
    <ligandPart>
        <name>Fe</name>
        <dbReference type="ChEBI" id="CHEBI:18248"/>
    </ligandPart>
</feature>
<evidence type="ECO:0000256" key="6">
    <source>
        <dbReference type="ARBA" id="ARBA00023004"/>
    </source>
</evidence>
<accession>A0A1M5BB97</accession>
<feature type="binding site" description="axial binding residue" evidence="8">
    <location>
        <position position="127"/>
    </location>
    <ligand>
        <name>heme b</name>
        <dbReference type="ChEBI" id="CHEBI:60344"/>
        <label>bD</label>
    </ligand>
    <ligandPart>
        <name>Fe</name>
        <dbReference type="ChEBI" id="CHEBI:18248"/>
    </ligandPart>
</feature>
<evidence type="ECO:0000256" key="9">
    <source>
        <dbReference type="SAM" id="Phobius"/>
    </source>
</evidence>
<evidence type="ECO:0000256" key="2">
    <source>
        <dbReference type="ARBA" id="ARBA00022617"/>
    </source>
</evidence>
<dbReference type="RefSeq" id="WP_073166100.1">
    <property type="nucleotide sequence ID" value="NZ_FQUW01000027.1"/>
</dbReference>
<dbReference type="AlphaFoldDB" id="A0A1M5BB97"/>
<evidence type="ECO:0000256" key="7">
    <source>
        <dbReference type="ARBA" id="ARBA00023136"/>
    </source>
</evidence>
<dbReference type="Gene3D" id="1.20.1300.10">
    <property type="entry name" value="Fumarate reductase/succinate dehydrogenase, transmembrane subunit"/>
    <property type="match status" value="1"/>
</dbReference>
<reference evidence="11" key="1">
    <citation type="submission" date="2016-11" db="EMBL/GenBank/DDBJ databases">
        <authorList>
            <person name="Varghese N."/>
            <person name="Submissions S."/>
        </authorList>
    </citation>
    <scope>NUCLEOTIDE SEQUENCE [LARGE SCALE GENOMIC DNA]</scope>
    <source>
        <strain evidence="11">DSM 11792</strain>
    </source>
</reference>
<feature type="binding site" description="axial binding residue" evidence="8">
    <location>
        <position position="77"/>
    </location>
    <ligand>
        <name>heme b</name>
        <dbReference type="ChEBI" id="CHEBI:60344"/>
        <label>bD</label>
    </ligand>
    <ligandPart>
        <name>Fe</name>
        <dbReference type="ChEBI" id="CHEBI:18248"/>
    </ligandPart>
</feature>
<dbReference type="PIRSF" id="PIRSF000177">
    <property type="entry name" value="Fumar_rd_cyt_b"/>
    <property type="match status" value="1"/>
</dbReference>
<evidence type="ECO:0000256" key="5">
    <source>
        <dbReference type="ARBA" id="ARBA00022989"/>
    </source>
</evidence>
<dbReference type="EMBL" id="FQUW01000027">
    <property type="protein sequence ID" value="SHF39789.1"/>
    <property type="molecule type" value="Genomic_DNA"/>
</dbReference>
<dbReference type="SUPFAM" id="SSF81343">
    <property type="entry name" value="Fumarate reductase respiratory complex transmembrane subunits"/>
    <property type="match status" value="1"/>
</dbReference>
<name>A0A1M5BB97_9FIRM</name>
<keyword evidence="11" id="KW-1185">Reference proteome</keyword>
<sequence length="212" mass="24061">MNTQEKLLTRNPRADMLVDLVELASGILLVGFLWTHMLFVAAILLGVTTFDRLSAFLDEYYLSYIGIPFILLVALVHIVVAGRRIPNKWKEQRIILRHSKMLGHTDTWIWVFQTITGMAILVLAGIHVWMVLTGWPIRAVTSAGRIQSFLWFYIILLLAGEYHAGFGLYRQFVKWGWINRHTIGAVLKTITVIIVALGAVTLWAFMRLGGAQ</sequence>
<dbReference type="InterPro" id="IPR000701">
    <property type="entry name" value="SuccDH_FuR_B_TM-su"/>
</dbReference>